<gene>
    <name evidence="1" type="ORF">EJB05_51908</name>
</gene>
<dbReference type="Proteomes" id="UP000324897">
    <property type="component" value="Unassembled WGS sequence"/>
</dbReference>
<dbReference type="AlphaFoldDB" id="A0A5J9SUD2"/>
<keyword evidence="2" id="KW-1185">Reference proteome</keyword>
<evidence type="ECO:0008006" key="3">
    <source>
        <dbReference type="Google" id="ProtNLM"/>
    </source>
</evidence>
<dbReference type="PANTHER" id="PTHR31264:SF3">
    <property type="entry name" value="OS07G0554100 PROTEIN"/>
    <property type="match status" value="1"/>
</dbReference>
<dbReference type="SUPFAM" id="SSF81383">
    <property type="entry name" value="F-box domain"/>
    <property type="match status" value="1"/>
</dbReference>
<organism evidence="1 2">
    <name type="scientific">Eragrostis curvula</name>
    <name type="common">weeping love grass</name>
    <dbReference type="NCBI Taxonomy" id="38414"/>
    <lineage>
        <taxon>Eukaryota</taxon>
        <taxon>Viridiplantae</taxon>
        <taxon>Streptophyta</taxon>
        <taxon>Embryophyta</taxon>
        <taxon>Tracheophyta</taxon>
        <taxon>Spermatophyta</taxon>
        <taxon>Magnoliopsida</taxon>
        <taxon>Liliopsida</taxon>
        <taxon>Poales</taxon>
        <taxon>Poaceae</taxon>
        <taxon>PACMAD clade</taxon>
        <taxon>Chloridoideae</taxon>
        <taxon>Eragrostideae</taxon>
        <taxon>Eragrostidinae</taxon>
        <taxon>Eragrostis</taxon>
    </lineage>
</organism>
<dbReference type="InterPro" id="IPR036047">
    <property type="entry name" value="F-box-like_dom_sf"/>
</dbReference>
<proteinExistence type="predicted"/>
<name>A0A5J9SUD2_9POAL</name>
<comment type="caution">
    <text evidence="1">The sequence shown here is derived from an EMBL/GenBank/DDBJ whole genome shotgun (WGS) entry which is preliminary data.</text>
</comment>
<evidence type="ECO:0000313" key="1">
    <source>
        <dbReference type="EMBL" id="TVU02590.1"/>
    </source>
</evidence>
<reference evidence="1 2" key="1">
    <citation type="journal article" date="2019" name="Sci. Rep.">
        <title>A high-quality genome of Eragrostis curvula grass provides insights into Poaceae evolution and supports new strategies to enhance forage quality.</title>
        <authorList>
            <person name="Carballo J."/>
            <person name="Santos B.A.C.M."/>
            <person name="Zappacosta D."/>
            <person name="Garbus I."/>
            <person name="Selva J.P."/>
            <person name="Gallo C.A."/>
            <person name="Diaz A."/>
            <person name="Albertini E."/>
            <person name="Caccamo M."/>
            <person name="Echenique V."/>
        </authorList>
    </citation>
    <scope>NUCLEOTIDE SEQUENCE [LARGE SCALE GENOMIC DNA]</scope>
    <source>
        <strain evidence="2">cv. Victoria</strain>
        <tissue evidence="1">Leaf</tissue>
    </source>
</reference>
<dbReference type="OrthoDB" id="685304at2759"/>
<dbReference type="Gramene" id="TVU02590">
    <property type="protein sequence ID" value="TVU02590"/>
    <property type="gene ID" value="EJB05_51908"/>
</dbReference>
<sequence length="258" mass="28066">MDLLELHGGGASSRSCDGLARAPRRRCLVLSSRRPGSSSSAAAAWRGRGGGEAVEEGFTEDLLRVIFLLLASPADLIRACAACTSFRRIIADPDFIRRYRSIHPPLFLGFLSHDRFHPTGAPDHNAPAARALACAAAGFIFDYVPLNGRRPWIICDVRDGCVLLESETHYDLFPGLAVCDPLSRQYVHLPAIPDDLIASVQGYDLKSFKAVFVPSGDQEETAFKVVASPYYREQTFVAFIFCSGSGVGVLVHLPTVML</sequence>
<dbReference type="PANTHER" id="PTHR31264">
    <property type="entry name" value="OS07G0554500 PROTEIN-RELATED"/>
    <property type="match status" value="1"/>
</dbReference>
<evidence type="ECO:0000313" key="2">
    <source>
        <dbReference type="Proteomes" id="UP000324897"/>
    </source>
</evidence>
<feature type="non-terminal residue" evidence="1">
    <location>
        <position position="1"/>
    </location>
</feature>
<accession>A0A5J9SUD2</accession>
<dbReference type="EMBL" id="RWGY01000311">
    <property type="protein sequence ID" value="TVU02590.1"/>
    <property type="molecule type" value="Genomic_DNA"/>
</dbReference>
<protein>
    <recommendedName>
        <fullName evidence="3">F-box domain-containing protein</fullName>
    </recommendedName>
</protein>